<evidence type="ECO:0000256" key="7">
    <source>
        <dbReference type="SAM" id="Phobius"/>
    </source>
</evidence>
<evidence type="ECO:0000313" key="9">
    <source>
        <dbReference type="EMBL" id="PIZ15996.1"/>
    </source>
</evidence>
<evidence type="ECO:0000256" key="1">
    <source>
        <dbReference type="ARBA" id="ARBA00004651"/>
    </source>
</evidence>
<evidence type="ECO:0000256" key="4">
    <source>
        <dbReference type="ARBA" id="ARBA00022692"/>
    </source>
</evidence>
<evidence type="ECO:0000259" key="8">
    <source>
        <dbReference type="Pfam" id="PF04039"/>
    </source>
</evidence>
<comment type="subcellular location">
    <subcellularLocation>
        <location evidence="1">Cell membrane</location>
        <topology evidence="1">Multi-pass membrane protein</topology>
    </subcellularLocation>
</comment>
<organism evidence="9 10">
    <name type="scientific">Candidatus Desantisbacteria bacterium CG_4_10_14_0_8_um_filter_48_22</name>
    <dbReference type="NCBI Taxonomy" id="1974543"/>
    <lineage>
        <taxon>Bacteria</taxon>
        <taxon>Candidatus Desantisiibacteriota</taxon>
    </lineage>
</organism>
<dbReference type="Proteomes" id="UP000229307">
    <property type="component" value="Unassembled WGS sequence"/>
</dbReference>
<evidence type="ECO:0000256" key="6">
    <source>
        <dbReference type="ARBA" id="ARBA00023136"/>
    </source>
</evidence>
<comment type="similarity">
    <text evidence="2">Belongs to the CPA3 antiporters (TC 2.A.63) subunit B family.</text>
</comment>
<reference evidence="10" key="1">
    <citation type="submission" date="2017-09" db="EMBL/GenBank/DDBJ databases">
        <title>Depth-based differentiation of microbial function through sediment-hosted aquifers and enrichment of novel symbionts in the deep terrestrial subsurface.</title>
        <authorList>
            <person name="Probst A.J."/>
            <person name="Ladd B."/>
            <person name="Jarett J.K."/>
            <person name="Geller-Mcgrath D.E."/>
            <person name="Sieber C.M.K."/>
            <person name="Emerson J.B."/>
            <person name="Anantharaman K."/>
            <person name="Thomas B.C."/>
            <person name="Malmstrom R."/>
            <person name="Stieglmeier M."/>
            <person name="Klingl A."/>
            <person name="Woyke T."/>
            <person name="Ryan C.M."/>
            <person name="Banfield J.F."/>
        </authorList>
    </citation>
    <scope>NUCLEOTIDE SEQUENCE [LARGE SCALE GENOMIC DNA]</scope>
</reference>
<protein>
    <submittedName>
        <fullName evidence="9">Cation:proton antiporter</fullName>
    </submittedName>
</protein>
<accession>A0A2M7S902</accession>
<keyword evidence="6 7" id="KW-0472">Membrane</keyword>
<feature type="transmembrane region" description="Helical" evidence="7">
    <location>
        <begin position="41"/>
        <end position="59"/>
    </location>
</feature>
<dbReference type="AlphaFoldDB" id="A0A2M7S902"/>
<feature type="domain" description="Na+/H+ antiporter MnhB subunit-related protein" evidence="8">
    <location>
        <begin position="10"/>
        <end position="130"/>
    </location>
</feature>
<evidence type="ECO:0000256" key="5">
    <source>
        <dbReference type="ARBA" id="ARBA00022989"/>
    </source>
</evidence>
<dbReference type="InterPro" id="IPR007182">
    <property type="entry name" value="MnhB"/>
</dbReference>
<dbReference type="NCBIfam" id="NF006248">
    <property type="entry name" value="PRK08386.1"/>
    <property type="match status" value="1"/>
</dbReference>
<dbReference type="EMBL" id="PFMR01000220">
    <property type="protein sequence ID" value="PIZ15996.1"/>
    <property type="molecule type" value="Genomic_DNA"/>
</dbReference>
<dbReference type="GO" id="GO:0005886">
    <property type="term" value="C:plasma membrane"/>
    <property type="evidence" value="ECO:0007669"/>
    <property type="project" value="UniProtKB-SubCell"/>
</dbReference>
<gene>
    <name evidence="9" type="ORF">COY52_08375</name>
</gene>
<keyword evidence="5 7" id="KW-1133">Transmembrane helix</keyword>
<proteinExistence type="inferred from homology"/>
<evidence type="ECO:0000313" key="10">
    <source>
        <dbReference type="Proteomes" id="UP000229307"/>
    </source>
</evidence>
<feature type="transmembrane region" description="Helical" evidence="7">
    <location>
        <begin position="14"/>
        <end position="35"/>
    </location>
</feature>
<keyword evidence="3" id="KW-1003">Cell membrane</keyword>
<comment type="caution">
    <text evidence="9">The sequence shown here is derived from an EMBL/GenBank/DDBJ whole genome shotgun (WGS) entry which is preliminary data.</text>
</comment>
<evidence type="ECO:0000256" key="3">
    <source>
        <dbReference type="ARBA" id="ARBA00022475"/>
    </source>
</evidence>
<name>A0A2M7S902_9BACT</name>
<dbReference type="PANTHER" id="PTHR33932">
    <property type="entry name" value="NA(+)/H(+) ANTIPORTER SUBUNIT B"/>
    <property type="match status" value="1"/>
</dbReference>
<feature type="transmembrane region" description="Helical" evidence="7">
    <location>
        <begin position="80"/>
        <end position="101"/>
    </location>
</feature>
<dbReference type="PANTHER" id="PTHR33932:SF4">
    <property type="entry name" value="NA(+)_H(+) ANTIPORTER SUBUNIT B"/>
    <property type="match status" value="1"/>
</dbReference>
<sequence>MNDRSGMTVIVKTVVRISASLILLYGAYIVAYGQLTPGGGFPGGVILGGAFILLCLAFGKETAFRKLSVNAASVLDSAGALIFLGIALSGYAWGVFFLNFLNKGIPFHLWTAGIIPLCNIGIGLKVGAGLFGAFIALTAFRVVKKGD</sequence>
<keyword evidence="4 7" id="KW-0812">Transmembrane</keyword>
<dbReference type="InterPro" id="IPR050622">
    <property type="entry name" value="CPA3_antiporter_subunitB"/>
</dbReference>
<dbReference type="Pfam" id="PF04039">
    <property type="entry name" value="MnhB"/>
    <property type="match status" value="1"/>
</dbReference>
<feature type="transmembrane region" description="Helical" evidence="7">
    <location>
        <begin position="107"/>
        <end position="140"/>
    </location>
</feature>
<evidence type="ECO:0000256" key="2">
    <source>
        <dbReference type="ARBA" id="ARBA00009425"/>
    </source>
</evidence>